<evidence type="ECO:0000313" key="3">
    <source>
        <dbReference type="Proteomes" id="UP000250266"/>
    </source>
</evidence>
<organism evidence="2 3">
    <name type="scientific">Lepidopterella palustris CBS 459.81</name>
    <dbReference type="NCBI Taxonomy" id="1314670"/>
    <lineage>
        <taxon>Eukaryota</taxon>
        <taxon>Fungi</taxon>
        <taxon>Dikarya</taxon>
        <taxon>Ascomycota</taxon>
        <taxon>Pezizomycotina</taxon>
        <taxon>Dothideomycetes</taxon>
        <taxon>Pleosporomycetidae</taxon>
        <taxon>Mytilinidiales</taxon>
        <taxon>Argynnaceae</taxon>
        <taxon>Lepidopterella</taxon>
    </lineage>
</organism>
<accession>A0A8E2J7P2</accession>
<gene>
    <name evidence="2" type="ORF">K432DRAFT_412578</name>
</gene>
<feature type="compositionally biased region" description="Basic and acidic residues" evidence="1">
    <location>
        <begin position="11"/>
        <end position="59"/>
    </location>
</feature>
<dbReference type="AlphaFoldDB" id="A0A8E2J7P2"/>
<keyword evidence="3" id="KW-1185">Reference proteome</keyword>
<evidence type="ECO:0000313" key="2">
    <source>
        <dbReference type="EMBL" id="OCK72632.1"/>
    </source>
</evidence>
<sequence length="129" mass="14510">CSCSSRSTNANEKKQSAPEKKQSAPRKKSDADKKKSNADEKKQSAPRKKSDVATEEKSRKTTLPEFFDACHTYLYSGLAVQPDRTLSTQGDPANAYNKTRCGKISPRSRRPFGVPLWAQILYWNDISLR</sequence>
<reference evidence="2 3" key="1">
    <citation type="journal article" date="2016" name="Nat. Commun.">
        <title>Ectomycorrhizal ecology is imprinted in the genome of the dominant symbiotic fungus Cenococcum geophilum.</title>
        <authorList>
            <consortium name="DOE Joint Genome Institute"/>
            <person name="Peter M."/>
            <person name="Kohler A."/>
            <person name="Ohm R.A."/>
            <person name="Kuo A."/>
            <person name="Krutzmann J."/>
            <person name="Morin E."/>
            <person name="Arend M."/>
            <person name="Barry K.W."/>
            <person name="Binder M."/>
            <person name="Choi C."/>
            <person name="Clum A."/>
            <person name="Copeland A."/>
            <person name="Grisel N."/>
            <person name="Haridas S."/>
            <person name="Kipfer T."/>
            <person name="LaButti K."/>
            <person name="Lindquist E."/>
            <person name="Lipzen A."/>
            <person name="Maire R."/>
            <person name="Meier B."/>
            <person name="Mihaltcheva S."/>
            <person name="Molinier V."/>
            <person name="Murat C."/>
            <person name="Poggeler S."/>
            <person name="Quandt C.A."/>
            <person name="Sperisen C."/>
            <person name="Tritt A."/>
            <person name="Tisserant E."/>
            <person name="Crous P.W."/>
            <person name="Henrissat B."/>
            <person name="Nehls U."/>
            <person name="Egli S."/>
            <person name="Spatafora J.W."/>
            <person name="Grigoriev I.V."/>
            <person name="Martin F.M."/>
        </authorList>
    </citation>
    <scope>NUCLEOTIDE SEQUENCE [LARGE SCALE GENOMIC DNA]</scope>
    <source>
        <strain evidence="2 3">CBS 459.81</strain>
    </source>
</reference>
<evidence type="ECO:0000256" key="1">
    <source>
        <dbReference type="SAM" id="MobiDB-lite"/>
    </source>
</evidence>
<feature type="region of interest" description="Disordered" evidence="1">
    <location>
        <begin position="85"/>
        <end position="105"/>
    </location>
</feature>
<feature type="region of interest" description="Disordered" evidence="1">
    <location>
        <begin position="1"/>
        <end position="60"/>
    </location>
</feature>
<proteinExistence type="predicted"/>
<feature type="non-terminal residue" evidence="2">
    <location>
        <position position="1"/>
    </location>
</feature>
<dbReference type="OrthoDB" id="2156052at2759"/>
<protein>
    <submittedName>
        <fullName evidence="2">Uncharacterized protein</fullName>
    </submittedName>
</protein>
<feature type="compositionally biased region" description="Polar residues" evidence="1">
    <location>
        <begin position="1"/>
        <end position="10"/>
    </location>
</feature>
<dbReference type="EMBL" id="KV748152">
    <property type="protein sequence ID" value="OCK72632.1"/>
    <property type="molecule type" value="Genomic_DNA"/>
</dbReference>
<name>A0A8E2J7P2_9PEZI</name>
<dbReference type="Proteomes" id="UP000250266">
    <property type="component" value="Unassembled WGS sequence"/>
</dbReference>